<keyword evidence="3" id="KW-1185">Reference proteome</keyword>
<protein>
    <recommendedName>
        <fullName evidence="4">Ricin B lectin domain-containing protein</fullName>
    </recommendedName>
</protein>
<dbReference type="EMBL" id="KZ819634">
    <property type="protein sequence ID" value="PWN94048.1"/>
    <property type="molecule type" value="Genomic_DNA"/>
</dbReference>
<name>A0A316YZG0_9BASI</name>
<dbReference type="GeneID" id="37041811"/>
<reference evidence="2 3" key="1">
    <citation type="journal article" date="2018" name="Mol. Biol. Evol.">
        <title>Broad Genomic Sampling Reveals a Smut Pathogenic Ancestry of the Fungal Clade Ustilaginomycotina.</title>
        <authorList>
            <person name="Kijpornyongpan T."/>
            <person name="Mondo S.J."/>
            <person name="Barry K."/>
            <person name="Sandor L."/>
            <person name="Lee J."/>
            <person name="Lipzen A."/>
            <person name="Pangilinan J."/>
            <person name="LaButti K."/>
            <person name="Hainaut M."/>
            <person name="Henrissat B."/>
            <person name="Grigoriev I.V."/>
            <person name="Spatafora J.W."/>
            <person name="Aime M.C."/>
        </authorList>
    </citation>
    <scope>NUCLEOTIDE SEQUENCE [LARGE SCALE GENOMIC DNA]</scope>
    <source>
        <strain evidence="2 3">MCA 4198</strain>
    </source>
</reference>
<gene>
    <name evidence="2" type="ORF">FA10DRAFT_258214</name>
</gene>
<evidence type="ECO:0000313" key="2">
    <source>
        <dbReference type="EMBL" id="PWN94048.1"/>
    </source>
</evidence>
<feature type="signal peptide" evidence="1">
    <location>
        <begin position="1"/>
        <end position="22"/>
    </location>
</feature>
<evidence type="ECO:0008006" key="4">
    <source>
        <dbReference type="Google" id="ProtNLM"/>
    </source>
</evidence>
<feature type="chain" id="PRO_5016319183" description="Ricin B lectin domain-containing protein" evidence="1">
    <location>
        <begin position="23"/>
        <end position="200"/>
    </location>
</feature>
<organism evidence="2 3">
    <name type="scientific">Acaromyces ingoldii</name>
    <dbReference type="NCBI Taxonomy" id="215250"/>
    <lineage>
        <taxon>Eukaryota</taxon>
        <taxon>Fungi</taxon>
        <taxon>Dikarya</taxon>
        <taxon>Basidiomycota</taxon>
        <taxon>Ustilaginomycotina</taxon>
        <taxon>Exobasidiomycetes</taxon>
        <taxon>Exobasidiales</taxon>
        <taxon>Cryptobasidiaceae</taxon>
        <taxon>Acaromyces</taxon>
    </lineage>
</organism>
<proteinExistence type="predicted"/>
<keyword evidence="1" id="KW-0732">Signal</keyword>
<evidence type="ECO:0000256" key="1">
    <source>
        <dbReference type="SAM" id="SignalP"/>
    </source>
</evidence>
<dbReference type="OrthoDB" id="3415996at2759"/>
<dbReference type="RefSeq" id="XP_025381246.1">
    <property type="nucleotide sequence ID" value="XM_025519895.1"/>
</dbReference>
<dbReference type="Proteomes" id="UP000245768">
    <property type="component" value="Unassembled WGS sequence"/>
</dbReference>
<dbReference type="InParanoid" id="A0A316YZG0"/>
<accession>A0A316YZG0</accession>
<dbReference type="AlphaFoldDB" id="A0A316YZG0"/>
<evidence type="ECO:0000313" key="3">
    <source>
        <dbReference type="Proteomes" id="UP000245768"/>
    </source>
</evidence>
<sequence>MVCKLVAATAATLMALPLLSAAAPVVEKRAGITCQKKFAGHLYAYTLSGQPQQNLTVTFDSESFLKVDYTAKAQPVYTQFDECWTDGWNKDGYMYGQLKPVGADFQRTPHCFTGVTPGSEPTEINVQACSSSNDALLNQQWWMANWTPTNIFTVRLTGNPNDGSQVLRNNVIVDDAGRVQEKTEDGEDVIELQFANIEYY</sequence>